<evidence type="ECO:0000256" key="3">
    <source>
        <dbReference type="ARBA" id="ARBA00011152"/>
    </source>
</evidence>
<comment type="subunit">
    <text evidence="3">Heterodimer of HisH and HisF.</text>
</comment>
<comment type="function">
    <text evidence="9">IGPS catalyzes the conversion of PRFAR and glutamine to IGP, AICAR and glutamate. The HisF subunit catalyzes the cyclization activity that produces IGP and AICAR from PRFAR using the ammonia provided by the HisH subunit.</text>
</comment>
<proteinExistence type="inferred from homology"/>
<dbReference type="InterPro" id="IPR006062">
    <property type="entry name" value="His_biosynth"/>
</dbReference>
<dbReference type="InterPro" id="IPR050064">
    <property type="entry name" value="IGPS_HisA/HisF"/>
</dbReference>
<evidence type="ECO:0000256" key="5">
    <source>
        <dbReference type="ARBA" id="ARBA00022490"/>
    </source>
</evidence>
<dbReference type="InterPro" id="IPR013785">
    <property type="entry name" value="Aldolase_TIM"/>
</dbReference>
<dbReference type="UniPathway" id="UPA00031">
    <property type="reaction ID" value="UER00010"/>
</dbReference>
<organism evidence="13 14">
    <name type="scientific">Candidatus Manganitrophus noduliformans</name>
    <dbReference type="NCBI Taxonomy" id="2606439"/>
    <lineage>
        <taxon>Bacteria</taxon>
        <taxon>Pseudomonadati</taxon>
        <taxon>Nitrospirota</taxon>
        <taxon>Nitrospiria</taxon>
        <taxon>Candidatus Troglogloeales</taxon>
        <taxon>Candidatus Manganitrophaceae</taxon>
        <taxon>Candidatus Manganitrophus</taxon>
    </lineage>
</organism>
<dbReference type="GO" id="GO:0016833">
    <property type="term" value="F:oxo-acid-lyase activity"/>
    <property type="evidence" value="ECO:0007669"/>
    <property type="project" value="InterPro"/>
</dbReference>
<dbReference type="GO" id="GO:0000105">
    <property type="term" value="P:L-histidine biosynthetic process"/>
    <property type="evidence" value="ECO:0007669"/>
    <property type="project" value="UniProtKB-UniPathway"/>
</dbReference>
<dbReference type="EC" id="4.3.2.10" evidence="4"/>
<evidence type="ECO:0000256" key="2">
    <source>
        <dbReference type="ARBA" id="ARBA00009667"/>
    </source>
</evidence>
<name>A0A7X6DPN7_9BACT</name>
<evidence type="ECO:0000256" key="8">
    <source>
        <dbReference type="ARBA" id="ARBA00023239"/>
    </source>
</evidence>
<gene>
    <name evidence="13" type="primary">wbuZ</name>
    <name evidence="13" type="ORF">MNODULE_10155</name>
</gene>
<dbReference type="Gene3D" id="3.20.20.70">
    <property type="entry name" value="Aldolase class I"/>
    <property type="match status" value="1"/>
</dbReference>
<evidence type="ECO:0000313" key="14">
    <source>
        <dbReference type="Proteomes" id="UP000534783"/>
    </source>
</evidence>
<keyword evidence="14" id="KW-1185">Reference proteome</keyword>
<keyword evidence="8" id="KW-0456">Lyase</keyword>
<evidence type="ECO:0000256" key="6">
    <source>
        <dbReference type="ARBA" id="ARBA00022605"/>
    </source>
</evidence>
<dbReference type="Pfam" id="PF00977">
    <property type="entry name" value="His_biosynth"/>
    <property type="match status" value="1"/>
</dbReference>
<accession>A0A7X6DPN7</accession>
<evidence type="ECO:0000256" key="4">
    <source>
        <dbReference type="ARBA" id="ARBA00012809"/>
    </source>
</evidence>
<reference evidence="13 14" key="1">
    <citation type="journal article" date="2020" name="Nature">
        <title>Bacterial chemolithoautotrophy via manganese oxidation.</title>
        <authorList>
            <person name="Yu H."/>
            <person name="Leadbetter J.R."/>
        </authorList>
    </citation>
    <scope>NUCLEOTIDE SEQUENCE [LARGE SCALE GENOMIC DNA]</scope>
    <source>
        <strain evidence="13 14">Mn-1</strain>
    </source>
</reference>
<comment type="catalytic activity">
    <reaction evidence="11">
        <text>5-[(5-phospho-1-deoxy-D-ribulos-1-ylimino)methylamino]-1-(5-phospho-beta-D-ribosyl)imidazole-4-carboxamide + L-glutamine = D-erythro-1-(imidazol-4-yl)glycerol 3-phosphate + 5-amino-1-(5-phospho-beta-D-ribosyl)imidazole-4-carboxamide + L-glutamate + H(+)</text>
        <dbReference type="Rhea" id="RHEA:24793"/>
        <dbReference type="ChEBI" id="CHEBI:15378"/>
        <dbReference type="ChEBI" id="CHEBI:29985"/>
        <dbReference type="ChEBI" id="CHEBI:58278"/>
        <dbReference type="ChEBI" id="CHEBI:58359"/>
        <dbReference type="ChEBI" id="CHEBI:58475"/>
        <dbReference type="ChEBI" id="CHEBI:58525"/>
        <dbReference type="EC" id="4.3.2.10"/>
    </reaction>
</comment>
<comment type="pathway">
    <text evidence="1">Amino-acid biosynthesis; L-histidine biosynthesis; L-histidine from 5-phospho-alpha-D-ribose 1-diphosphate: step 5/9.</text>
</comment>
<protein>
    <recommendedName>
        <fullName evidence="4">imidazole glycerol-phosphate synthase</fullName>
        <ecNumber evidence="4">4.3.2.10</ecNumber>
    </recommendedName>
    <alternativeName>
        <fullName evidence="10">IGP synthase cyclase subunit</fullName>
    </alternativeName>
</protein>
<keyword evidence="6 12" id="KW-0028">Amino-acid biosynthesis</keyword>
<evidence type="ECO:0000256" key="9">
    <source>
        <dbReference type="ARBA" id="ARBA00025475"/>
    </source>
</evidence>
<dbReference type="RefSeq" id="WP_168059433.1">
    <property type="nucleotide sequence ID" value="NZ_VTOW01000002.1"/>
</dbReference>
<evidence type="ECO:0000256" key="10">
    <source>
        <dbReference type="ARBA" id="ARBA00030264"/>
    </source>
</evidence>
<evidence type="ECO:0000256" key="12">
    <source>
        <dbReference type="RuleBase" id="RU003657"/>
    </source>
</evidence>
<dbReference type="CDD" id="cd04731">
    <property type="entry name" value="HisF"/>
    <property type="match status" value="1"/>
</dbReference>
<sequence length="259" mass="28328">MLQTRVIPCLLVQNERLVKTVRFKNPSYVGDPVNAIKIYNEKEVDELILVDISATVEQRAPSFKLIEQVTSECFMPLCYGGGVRTLEEIRQILTLGVEKVAINSHAVEDPSFIREASDRFGSQSIVLSMDVKKTLWGKYLVHTHGGRKTTKLEPVEFAQEMEAMGAGEILLNSIDRDGTWEGYDLGLIKAVADAVSIPVIACGGAGRIDDFSEAVKKGGASAVAAGSMMVYQGKDLGVLINFPTQEELKKALHTGRDAR</sequence>
<dbReference type="PANTHER" id="PTHR21235">
    <property type="entry name" value="IMIDAZOLE GLYCEROL PHOSPHATE SYNTHASE SUBUNIT HISF/H IGP SYNTHASE SUBUNIT HISF/H"/>
    <property type="match status" value="1"/>
</dbReference>
<dbReference type="SUPFAM" id="SSF51366">
    <property type="entry name" value="Ribulose-phoshate binding barrel"/>
    <property type="match status" value="1"/>
</dbReference>
<dbReference type="AlphaFoldDB" id="A0A7X6DPN7"/>
<dbReference type="PANTHER" id="PTHR21235:SF2">
    <property type="entry name" value="IMIDAZOLE GLYCEROL PHOSPHATE SYNTHASE HISHF"/>
    <property type="match status" value="1"/>
</dbReference>
<evidence type="ECO:0000313" key="13">
    <source>
        <dbReference type="EMBL" id="NKE71097.1"/>
    </source>
</evidence>
<dbReference type="NCBIfam" id="NF038364">
    <property type="entry name" value="AglZ_HisF2_fam"/>
    <property type="match status" value="1"/>
</dbReference>
<keyword evidence="5" id="KW-0963">Cytoplasm</keyword>
<evidence type="ECO:0000256" key="1">
    <source>
        <dbReference type="ARBA" id="ARBA00005091"/>
    </source>
</evidence>
<keyword evidence="7 12" id="KW-0368">Histidine biosynthesis</keyword>
<comment type="caution">
    <text evidence="13">The sequence shown here is derived from an EMBL/GenBank/DDBJ whole genome shotgun (WGS) entry which is preliminary data.</text>
</comment>
<dbReference type="InterPro" id="IPR011060">
    <property type="entry name" value="RibuloseP-bd_barrel"/>
</dbReference>
<dbReference type="EMBL" id="VTOW01000002">
    <property type="protein sequence ID" value="NKE71097.1"/>
    <property type="molecule type" value="Genomic_DNA"/>
</dbReference>
<dbReference type="Proteomes" id="UP000534783">
    <property type="component" value="Unassembled WGS sequence"/>
</dbReference>
<dbReference type="GO" id="GO:0000107">
    <property type="term" value="F:imidazoleglycerol-phosphate synthase activity"/>
    <property type="evidence" value="ECO:0007669"/>
    <property type="project" value="InterPro"/>
</dbReference>
<comment type="similarity">
    <text evidence="2 12">Belongs to the HisA/HisF family.</text>
</comment>
<evidence type="ECO:0000256" key="7">
    <source>
        <dbReference type="ARBA" id="ARBA00023102"/>
    </source>
</evidence>
<dbReference type="InterPro" id="IPR004651">
    <property type="entry name" value="HisF"/>
</dbReference>
<evidence type="ECO:0000256" key="11">
    <source>
        <dbReference type="ARBA" id="ARBA00047838"/>
    </source>
</evidence>
<dbReference type="NCBIfam" id="TIGR03572">
    <property type="entry name" value="WbuZ"/>
    <property type="match status" value="1"/>
</dbReference>
<dbReference type="InterPro" id="IPR020021">
    <property type="entry name" value="Glycosyl_amidation-assoc_WbuZ"/>
</dbReference>